<evidence type="ECO:0000256" key="11">
    <source>
        <dbReference type="HAMAP-Rule" id="MF_00303"/>
    </source>
</evidence>
<dbReference type="EC" id="5.2.1.8" evidence="3 11"/>
<keyword evidence="11" id="KW-0963">Cytoplasm</keyword>
<name>A0A1G2L923_9BACT</name>
<dbReference type="GO" id="GO:0015031">
    <property type="term" value="P:protein transport"/>
    <property type="evidence" value="ECO:0007669"/>
    <property type="project" value="UniProtKB-UniRule"/>
</dbReference>
<dbReference type="GO" id="GO:0006457">
    <property type="term" value="P:protein folding"/>
    <property type="evidence" value="ECO:0007669"/>
    <property type="project" value="UniProtKB-UniRule"/>
</dbReference>
<keyword evidence="8 11" id="KW-0413">Isomerase</keyword>
<evidence type="ECO:0000256" key="13">
    <source>
        <dbReference type="RuleBase" id="RU003914"/>
    </source>
</evidence>
<dbReference type="NCBIfam" id="TIGR00115">
    <property type="entry name" value="tig"/>
    <property type="match status" value="1"/>
</dbReference>
<dbReference type="InterPro" id="IPR037041">
    <property type="entry name" value="Trigger_fac_C_sf"/>
</dbReference>
<dbReference type="InterPro" id="IPR008880">
    <property type="entry name" value="Trigger_fac_C"/>
</dbReference>
<keyword evidence="9 11" id="KW-0131">Cell cycle</keyword>
<organism evidence="15 16">
    <name type="scientific">Candidatus Sungbacteria bacterium RIFCSPLOWO2_01_FULL_59_16</name>
    <dbReference type="NCBI Taxonomy" id="1802280"/>
    <lineage>
        <taxon>Bacteria</taxon>
        <taxon>Candidatus Sungiibacteriota</taxon>
    </lineage>
</organism>
<feature type="domain" description="PPIase FKBP-type" evidence="14">
    <location>
        <begin position="174"/>
        <end position="262"/>
    </location>
</feature>
<accession>A0A1G2L923</accession>
<evidence type="ECO:0000256" key="3">
    <source>
        <dbReference type="ARBA" id="ARBA00013194"/>
    </source>
</evidence>
<dbReference type="Gene3D" id="1.10.3120.10">
    <property type="entry name" value="Trigger factor, C-terminal domain"/>
    <property type="match status" value="1"/>
</dbReference>
<evidence type="ECO:0000256" key="10">
    <source>
        <dbReference type="ARBA" id="ARBA00029986"/>
    </source>
</evidence>
<dbReference type="InterPro" id="IPR008881">
    <property type="entry name" value="Trigger_fac_ribosome-bd_bac"/>
</dbReference>
<evidence type="ECO:0000256" key="9">
    <source>
        <dbReference type="ARBA" id="ARBA00023306"/>
    </source>
</evidence>
<dbReference type="FunFam" id="3.10.50.40:FF:000001">
    <property type="entry name" value="Trigger factor"/>
    <property type="match status" value="1"/>
</dbReference>
<dbReference type="PROSITE" id="PS50059">
    <property type="entry name" value="FKBP_PPIASE"/>
    <property type="match status" value="1"/>
</dbReference>
<evidence type="ECO:0000256" key="1">
    <source>
        <dbReference type="ARBA" id="ARBA00000971"/>
    </source>
</evidence>
<dbReference type="InterPro" id="IPR046357">
    <property type="entry name" value="PPIase_dom_sf"/>
</dbReference>
<dbReference type="InterPro" id="IPR001179">
    <property type="entry name" value="PPIase_FKBP_dom"/>
</dbReference>
<comment type="subcellular location">
    <subcellularLocation>
        <location evidence="11">Cytoplasm</location>
    </subcellularLocation>
    <text evidence="11">About half TF is bound to the ribosome near the polypeptide exit tunnel while the other half is free in the cytoplasm.</text>
</comment>
<evidence type="ECO:0000256" key="7">
    <source>
        <dbReference type="ARBA" id="ARBA00023186"/>
    </source>
</evidence>
<comment type="function">
    <text evidence="11">Involved in protein export. Acts as a chaperone by maintaining the newly synthesized protein in an open conformation. Functions as a peptidyl-prolyl cis-trans isomerase.</text>
</comment>
<keyword evidence="5 11" id="KW-0132">Cell division</keyword>
<comment type="domain">
    <text evidence="11">Consists of 3 domains; the N-terminus binds the ribosome, the middle domain has PPIase activity, while the C-terminus has intrinsic chaperone activity on its own.</text>
</comment>
<dbReference type="Gene3D" id="3.10.50.40">
    <property type="match status" value="1"/>
</dbReference>
<keyword evidence="6 11" id="KW-0697">Rotamase</keyword>
<dbReference type="Gene3D" id="3.30.70.1050">
    <property type="entry name" value="Trigger factor ribosome-binding domain"/>
    <property type="match status" value="1"/>
</dbReference>
<evidence type="ECO:0000313" key="15">
    <source>
        <dbReference type="EMBL" id="OHA08146.1"/>
    </source>
</evidence>
<evidence type="ECO:0000256" key="8">
    <source>
        <dbReference type="ARBA" id="ARBA00023235"/>
    </source>
</evidence>
<dbReference type="InterPro" id="IPR036611">
    <property type="entry name" value="Trigger_fac_ribosome-bd_sf"/>
</dbReference>
<gene>
    <name evidence="11" type="primary">tig</name>
    <name evidence="15" type="ORF">A3B37_03765</name>
</gene>
<evidence type="ECO:0000256" key="6">
    <source>
        <dbReference type="ARBA" id="ARBA00023110"/>
    </source>
</evidence>
<sequence length="453" mass="50241">MHYTVDQKTPTELALDLKAPYAGLEALFAKAAERLGANTEIEGFRKGKAPYEVLKQRLGEDAIRGEAARMHLDGLFPELIKELETKEFAGKSFEVIGAPHATITSFIIGGDIAYRIALSILPPIVLPDYRAVAGRVLKTKNVPPVAEEEITKAVQWLRESRAKIITVNRAAAKGDRVEIDFSATHGGIPLEGSASKNHPLVIGEGKFLPGFEDQLIGMKAGEEKTFTINVPMDHPASGLAGKALEFTVHMRLVQERDLPAWDDAFAQSLGKFTSADEGTANIREGLRGEKETRERERLRIAMVEAIAKETRADIPSSLVEEELKKMFTELKTSVESMGAPFDDYLAHIKKTPEDLAKEWREDAKRRVIFALVLREIARREGLQPSEEDIVAAINRTAAHRDPHTHGGDVRAPDGRFTPMSAGVDREQFVAYNRGVARNEKVFEFLENSPTHYE</sequence>
<evidence type="ECO:0000256" key="2">
    <source>
        <dbReference type="ARBA" id="ARBA00005464"/>
    </source>
</evidence>
<dbReference type="GO" id="GO:0051301">
    <property type="term" value="P:cell division"/>
    <property type="evidence" value="ECO:0007669"/>
    <property type="project" value="UniProtKB-KW"/>
</dbReference>
<dbReference type="InterPro" id="IPR005215">
    <property type="entry name" value="Trig_fac"/>
</dbReference>
<dbReference type="HAMAP" id="MF_00303">
    <property type="entry name" value="Trigger_factor_Tig"/>
    <property type="match status" value="1"/>
</dbReference>
<protein>
    <recommendedName>
        <fullName evidence="4 11">Trigger factor</fullName>
        <shortName evidence="11">TF</shortName>
        <ecNumber evidence="3 11">5.2.1.8</ecNumber>
    </recommendedName>
    <alternativeName>
        <fullName evidence="10 11">PPIase</fullName>
    </alternativeName>
</protein>
<dbReference type="Pfam" id="PF00254">
    <property type="entry name" value="FKBP_C"/>
    <property type="match status" value="1"/>
</dbReference>
<comment type="caution">
    <text evidence="15">The sequence shown here is derived from an EMBL/GenBank/DDBJ whole genome shotgun (WGS) entry which is preliminary data.</text>
</comment>
<dbReference type="SUPFAM" id="SSF109998">
    <property type="entry name" value="Triger factor/SurA peptide-binding domain-like"/>
    <property type="match status" value="1"/>
</dbReference>
<reference evidence="15 16" key="1">
    <citation type="journal article" date="2016" name="Nat. Commun.">
        <title>Thousands of microbial genomes shed light on interconnected biogeochemical processes in an aquifer system.</title>
        <authorList>
            <person name="Anantharaman K."/>
            <person name="Brown C.T."/>
            <person name="Hug L.A."/>
            <person name="Sharon I."/>
            <person name="Castelle C.J."/>
            <person name="Probst A.J."/>
            <person name="Thomas B.C."/>
            <person name="Singh A."/>
            <person name="Wilkins M.J."/>
            <person name="Karaoz U."/>
            <person name="Brodie E.L."/>
            <person name="Williams K.H."/>
            <person name="Hubbard S.S."/>
            <person name="Banfield J.F."/>
        </authorList>
    </citation>
    <scope>NUCLEOTIDE SEQUENCE [LARGE SCALE GENOMIC DNA]</scope>
</reference>
<proteinExistence type="inferred from homology"/>
<keyword evidence="7 11" id="KW-0143">Chaperone</keyword>
<dbReference type="Pfam" id="PF05698">
    <property type="entry name" value="Trigger_C"/>
    <property type="match status" value="1"/>
</dbReference>
<evidence type="ECO:0000259" key="14">
    <source>
        <dbReference type="PROSITE" id="PS50059"/>
    </source>
</evidence>
<dbReference type="Pfam" id="PF05697">
    <property type="entry name" value="Trigger_N"/>
    <property type="match status" value="1"/>
</dbReference>
<evidence type="ECO:0000256" key="12">
    <source>
        <dbReference type="PROSITE-ProRule" id="PRU00277"/>
    </source>
</evidence>
<evidence type="ECO:0000313" key="16">
    <source>
        <dbReference type="Proteomes" id="UP000176705"/>
    </source>
</evidence>
<dbReference type="PIRSF" id="PIRSF003095">
    <property type="entry name" value="Trigger_factor"/>
    <property type="match status" value="1"/>
</dbReference>
<dbReference type="EMBL" id="MHQS01000022">
    <property type="protein sequence ID" value="OHA08146.1"/>
    <property type="molecule type" value="Genomic_DNA"/>
</dbReference>
<dbReference type="AlphaFoldDB" id="A0A1G2L923"/>
<evidence type="ECO:0000256" key="4">
    <source>
        <dbReference type="ARBA" id="ARBA00016902"/>
    </source>
</evidence>
<dbReference type="STRING" id="1802280.A3B37_03765"/>
<dbReference type="GO" id="GO:0005737">
    <property type="term" value="C:cytoplasm"/>
    <property type="evidence" value="ECO:0007669"/>
    <property type="project" value="UniProtKB-SubCell"/>
</dbReference>
<dbReference type="InterPro" id="IPR027304">
    <property type="entry name" value="Trigger_fact/SurA_dom_sf"/>
</dbReference>
<comment type="catalytic activity">
    <reaction evidence="1 11 12">
        <text>[protein]-peptidylproline (omega=180) = [protein]-peptidylproline (omega=0)</text>
        <dbReference type="Rhea" id="RHEA:16237"/>
        <dbReference type="Rhea" id="RHEA-COMP:10747"/>
        <dbReference type="Rhea" id="RHEA-COMP:10748"/>
        <dbReference type="ChEBI" id="CHEBI:83833"/>
        <dbReference type="ChEBI" id="CHEBI:83834"/>
        <dbReference type="EC" id="5.2.1.8"/>
    </reaction>
</comment>
<dbReference type="GO" id="GO:0003755">
    <property type="term" value="F:peptidyl-prolyl cis-trans isomerase activity"/>
    <property type="evidence" value="ECO:0007669"/>
    <property type="project" value="UniProtKB-UniRule"/>
</dbReference>
<dbReference type="SUPFAM" id="SSF102735">
    <property type="entry name" value="Trigger factor ribosome-binding domain"/>
    <property type="match status" value="1"/>
</dbReference>
<dbReference type="Proteomes" id="UP000176705">
    <property type="component" value="Unassembled WGS sequence"/>
</dbReference>
<comment type="similarity">
    <text evidence="2 11 13">Belongs to the FKBP-type PPIase family. Tig subfamily.</text>
</comment>
<evidence type="ECO:0000256" key="5">
    <source>
        <dbReference type="ARBA" id="ARBA00022618"/>
    </source>
</evidence>
<dbReference type="SUPFAM" id="SSF54534">
    <property type="entry name" value="FKBP-like"/>
    <property type="match status" value="1"/>
</dbReference>